<evidence type="ECO:0000313" key="12">
    <source>
        <dbReference type="Proteomes" id="UP001597173"/>
    </source>
</evidence>
<name>A0ABW3YPA7_MYCRA</name>
<evidence type="ECO:0000256" key="2">
    <source>
        <dbReference type="ARBA" id="ARBA00003444"/>
    </source>
</evidence>
<dbReference type="InterPro" id="IPR005860">
    <property type="entry name" value="CobD"/>
</dbReference>
<keyword evidence="5" id="KW-0169">Cobalamin biosynthesis</keyword>
<sequence>MSEAPIQHGGGLSAAAARYGGRPEDWLDLSTGINPCPVQLPPIDAAAWHRLPDQSRLGEARLAAAAYYRSGNCLPLPVPGTQAVIQLLPRIVPPGRRAAVVSPTYGEYGRVLRNAGVAVDAIDSLEGVREDHGLVVVVNPNNPDGRLYRSEELLRLWRSLSEAGGTLVVDEAFADIEPSAALAPHAGTGRGLVVFRSFGKFFGLAGLRLGYVLGEKALLADLAEWLGPWAVSGPALTISTGLMTGDCEPIRKAIRERKAALDAVLQAAGLPIVGGTPLFSLVEHAQAQKLQEWLCSRHVLVRAFDYDRRWLRFGLAPDAAADMRLAEALASFRSDP</sequence>
<evidence type="ECO:0000256" key="3">
    <source>
        <dbReference type="ARBA" id="ARBA00004953"/>
    </source>
</evidence>
<dbReference type="InterPro" id="IPR004839">
    <property type="entry name" value="Aminotransferase_I/II_large"/>
</dbReference>
<evidence type="ECO:0000256" key="8">
    <source>
        <dbReference type="ARBA" id="ARBA00029996"/>
    </source>
</evidence>
<keyword evidence="12" id="KW-1185">Reference proteome</keyword>
<keyword evidence="6" id="KW-0663">Pyridoxal phosphate</keyword>
<evidence type="ECO:0000256" key="7">
    <source>
        <dbReference type="ARBA" id="ARBA00023239"/>
    </source>
</evidence>
<dbReference type="NCBIfam" id="TIGR01140">
    <property type="entry name" value="L_thr_O3P_dcar"/>
    <property type="match status" value="1"/>
</dbReference>
<keyword evidence="7 11" id="KW-0456">Lyase</keyword>
<evidence type="ECO:0000256" key="4">
    <source>
        <dbReference type="ARBA" id="ARBA00012285"/>
    </source>
</evidence>
<evidence type="ECO:0000313" key="11">
    <source>
        <dbReference type="EMBL" id="MFD1326431.1"/>
    </source>
</evidence>
<dbReference type="Gene3D" id="3.40.640.10">
    <property type="entry name" value="Type I PLP-dependent aspartate aminotransferase-like (Major domain)"/>
    <property type="match status" value="1"/>
</dbReference>
<comment type="caution">
    <text evidence="11">The sequence shown here is derived from an EMBL/GenBank/DDBJ whole genome shotgun (WGS) entry which is preliminary data.</text>
</comment>
<dbReference type="Pfam" id="PF00155">
    <property type="entry name" value="Aminotran_1_2"/>
    <property type="match status" value="1"/>
</dbReference>
<dbReference type="CDD" id="cd00609">
    <property type="entry name" value="AAT_like"/>
    <property type="match status" value="1"/>
</dbReference>
<comment type="function">
    <text evidence="2">Decarboxylates L-threonine-O-3-phosphate to yield (R)-1-amino-2-propanol O-2-phosphate, the precursor for the linkage between the nucleotide loop and the corrin ring in cobalamin.</text>
</comment>
<evidence type="ECO:0000256" key="6">
    <source>
        <dbReference type="ARBA" id="ARBA00022898"/>
    </source>
</evidence>
<evidence type="ECO:0000256" key="9">
    <source>
        <dbReference type="ARBA" id="ARBA00048531"/>
    </source>
</evidence>
<dbReference type="Proteomes" id="UP001597173">
    <property type="component" value="Unassembled WGS sequence"/>
</dbReference>
<gene>
    <name evidence="11" type="primary">cobD</name>
    <name evidence="11" type="ORF">ACFQ33_00760</name>
</gene>
<protein>
    <recommendedName>
        <fullName evidence="4">threonine-phosphate decarboxylase</fullName>
        <ecNumber evidence="4">4.1.1.81</ecNumber>
    </recommendedName>
    <alternativeName>
        <fullName evidence="8">L-threonine-O-3-phosphate decarboxylase</fullName>
    </alternativeName>
</protein>
<organism evidence="11 12">
    <name type="scientific">Mycoplana ramosa</name>
    <name type="common">Mycoplana bullata</name>
    <dbReference type="NCBI Taxonomy" id="40837"/>
    <lineage>
        <taxon>Bacteria</taxon>
        <taxon>Pseudomonadati</taxon>
        <taxon>Pseudomonadota</taxon>
        <taxon>Alphaproteobacteria</taxon>
        <taxon>Hyphomicrobiales</taxon>
        <taxon>Rhizobiaceae</taxon>
        <taxon>Mycoplana</taxon>
    </lineage>
</organism>
<dbReference type="RefSeq" id="WP_374839632.1">
    <property type="nucleotide sequence ID" value="NZ_JBHEEW010000010.1"/>
</dbReference>
<reference evidence="12" key="1">
    <citation type="journal article" date="2019" name="Int. J. Syst. Evol. Microbiol.">
        <title>The Global Catalogue of Microorganisms (GCM) 10K type strain sequencing project: providing services to taxonomists for standard genome sequencing and annotation.</title>
        <authorList>
            <consortium name="The Broad Institute Genomics Platform"/>
            <consortium name="The Broad Institute Genome Sequencing Center for Infectious Disease"/>
            <person name="Wu L."/>
            <person name="Ma J."/>
        </authorList>
    </citation>
    <scope>NUCLEOTIDE SEQUENCE [LARGE SCALE GENOMIC DNA]</scope>
    <source>
        <strain evidence="12">CCUG 55609</strain>
    </source>
</reference>
<evidence type="ECO:0000259" key="10">
    <source>
        <dbReference type="Pfam" id="PF00155"/>
    </source>
</evidence>
<dbReference type="InterPro" id="IPR015424">
    <property type="entry name" value="PyrdxlP-dep_Trfase"/>
</dbReference>
<accession>A0ABW3YPA7</accession>
<evidence type="ECO:0000256" key="5">
    <source>
        <dbReference type="ARBA" id="ARBA00022573"/>
    </source>
</evidence>
<dbReference type="InterPro" id="IPR015421">
    <property type="entry name" value="PyrdxlP-dep_Trfase_major"/>
</dbReference>
<dbReference type="PANTHER" id="PTHR42885:SF1">
    <property type="entry name" value="THREONINE-PHOSPHATE DECARBOXYLASE"/>
    <property type="match status" value="1"/>
</dbReference>
<dbReference type="EMBL" id="JBHTNF010000001">
    <property type="protein sequence ID" value="MFD1326431.1"/>
    <property type="molecule type" value="Genomic_DNA"/>
</dbReference>
<comment type="cofactor">
    <cofactor evidence="1">
        <name>pyridoxal 5'-phosphate</name>
        <dbReference type="ChEBI" id="CHEBI:597326"/>
    </cofactor>
</comment>
<feature type="domain" description="Aminotransferase class I/classII large" evidence="10">
    <location>
        <begin position="46"/>
        <end position="328"/>
    </location>
</feature>
<comment type="pathway">
    <text evidence="3">Cofactor biosynthesis; adenosylcobalamin biosynthesis.</text>
</comment>
<comment type="catalytic activity">
    <reaction evidence="9">
        <text>O-phospho-L-threonine + H(+) = (R)-1-aminopropan-2-yl phosphate + CO2</text>
        <dbReference type="Rhea" id="RHEA:11492"/>
        <dbReference type="ChEBI" id="CHEBI:15378"/>
        <dbReference type="ChEBI" id="CHEBI:16526"/>
        <dbReference type="ChEBI" id="CHEBI:58563"/>
        <dbReference type="ChEBI" id="CHEBI:58675"/>
        <dbReference type="EC" id="4.1.1.81"/>
    </reaction>
</comment>
<dbReference type="PROSITE" id="PS00105">
    <property type="entry name" value="AA_TRANSFER_CLASS_1"/>
    <property type="match status" value="1"/>
</dbReference>
<dbReference type="InterPro" id="IPR015422">
    <property type="entry name" value="PyrdxlP-dep_Trfase_small"/>
</dbReference>
<evidence type="ECO:0000256" key="1">
    <source>
        <dbReference type="ARBA" id="ARBA00001933"/>
    </source>
</evidence>
<proteinExistence type="predicted"/>
<dbReference type="EC" id="4.1.1.81" evidence="4"/>
<dbReference type="InterPro" id="IPR004838">
    <property type="entry name" value="NHTrfase_class1_PyrdxlP-BS"/>
</dbReference>
<dbReference type="GO" id="GO:0048472">
    <property type="term" value="F:threonine-phosphate decarboxylase activity"/>
    <property type="evidence" value="ECO:0007669"/>
    <property type="project" value="UniProtKB-EC"/>
</dbReference>
<dbReference type="PANTHER" id="PTHR42885">
    <property type="entry name" value="HISTIDINOL-PHOSPHATE AMINOTRANSFERASE-RELATED"/>
    <property type="match status" value="1"/>
</dbReference>
<dbReference type="SUPFAM" id="SSF53383">
    <property type="entry name" value="PLP-dependent transferases"/>
    <property type="match status" value="1"/>
</dbReference>
<dbReference type="Gene3D" id="3.90.1150.10">
    <property type="entry name" value="Aspartate Aminotransferase, domain 1"/>
    <property type="match status" value="1"/>
</dbReference>